<gene>
    <name evidence="2" type="ORF">PG993_009169</name>
</gene>
<keyword evidence="1" id="KW-0812">Transmembrane</keyword>
<organism evidence="2 3">
    <name type="scientific">Apiospora rasikravindrae</name>
    <dbReference type="NCBI Taxonomy" id="990691"/>
    <lineage>
        <taxon>Eukaryota</taxon>
        <taxon>Fungi</taxon>
        <taxon>Dikarya</taxon>
        <taxon>Ascomycota</taxon>
        <taxon>Pezizomycotina</taxon>
        <taxon>Sordariomycetes</taxon>
        <taxon>Xylariomycetidae</taxon>
        <taxon>Amphisphaeriales</taxon>
        <taxon>Apiosporaceae</taxon>
        <taxon>Apiospora</taxon>
    </lineage>
</organism>
<evidence type="ECO:0000313" key="2">
    <source>
        <dbReference type="EMBL" id="KAK8034174.1"/>
    </source>
</evidence>
<comment type="caution">
    <text evidence="2">The sequence shown here is derived from an EMBL/GenBank/DDBJ whole genome shotgun (WGS) entry which is preliminary data.</text>
</comment>
<proteinExistence type="predicted"/>
<sequence>METTKMARSKRATTRFRAALLMMGQLMVTLIVILVFAVAFAVQANTIKMPSWAETWQGVEPAQRSTYAASLLGTVTLIFVLFFGVIVILIIREGRSGT</sequence>
<dbReference type="EMBL" id="JAQQWK010000009">
    <property type="protein sequence ID" value="KAK8034174.1"/>
    <property type="molecule type" value="Genomic_DNA"/>
</dbReference>
<dbReference type="Proteomes" id="UP001444661">
    <property type="component" value="Unassembled WGS sequence"/>
</dbReference>
<keyword evidence="3" id="KW-1185">Reference proteome</keyword>
<evidence type="ECO:0000313" key="3">
    <source>
        <dbReference type="Proteomes" id="UP001444661"/>
    </source>
</evidence>
<keyword evidence="1" id="KW-0472">Membrane</keyword>
<protein>
    <submittedName>
        <fullName evidence="2">Uncharacterized protein</fullName>
    </submittedName>
</protein>
<accession>A0ABR1SKF0</accession>
<name>A0ABR1SKF0_9PEZI</name>
<evidence type="ECO:0000256" key="1">
    <source>
        <dbReference type="SAM" id="Phobius"/>
    </source>
</evidence>
<reference evidence="2 3" key="1">
    <citation type="submission" date="2023-01" db="EMBL/GenBank/DDBJ databases">
        <title>Analysis of 21 Apiospora genomes using comparative genomics revels a genus with tremendous synthesis potential of carbohydrate active enzymes and secondary metabolites.</title>
        <authorList>
            <person name="Sorensen T."/>
        </authorList>
    </citation>
    <scope>NUCLEOTIDE SEQUENCE [LARGE SCALE GENOMIC DNA]</scope>
    <source>
        <strain evidence="2 3">CBS 33761</strain>
    </source>
</reference>
<keyword evidence="1" id="KW-1133">Transmembrane helix</keyword>
<feature type="transmembrane region" description="Helical" evidence="1">
    <location>
        <begin position="68"/>
        <end position="91"/>
    </location>
</feature>